<dbReference type="PROSITE" id="PS51935">
    <property type="entry name" value="NLPC_P60"/>
    <property type="match status" value="1"/>
</dbReference>
<dbReference type="Gene3D" id="3.90.1720.10">
    <property type="entry name" value="endopeptidase domain like (from Nostoc punctiforme)"/>
    <property type="match status" value="1"/>
</dbReference>
<dbReference type="Gene3D" id="2.30.30.40">
    <property type="entry name" value="SH3 Domains"/>
    <property type="match status" value="2"/>
</dbReference>
<dbReference type="InterPro" id="IPR038765">
    <property type="entry name" value="Papain-like_cys_pep_sf"/>
</dbReference>
<protein>
    <submittedName>
        <fullName evidence="7">SH3 domain-containing C40 family peptidase</fullName>
    </submittedName>
</protein>
<comment type="similarity">
    <text evidence="1">Belongs to the peptidase C40 family.</text>
</comment>
<dbReference type="GO" id="GO:0006508">
    <property type="term" value="P:proteolysis"/>
    <property type="evidence" value="ECO:0007669"/>
    <property type="project" value="UniProtKB-KW"/>
</dbReference>
<feature type="domain" description="SH3b" evidence="5">
    <location>
        <begin position="72"/>
        <end position="139"/>
    </location>
</feature>
<reference evidence="7" key="1">
    <citation type="submission" date="2023-05" db="EMBL/GenBank/DDBJ databases">
        <title>Comparative genomics of Bacillaceae isolates and their secondary metabolite potential.</title>
        <authorList>
            <person name="Song L."/>
            <person name="Nielsen L.J."/>
            <person name="Mohite O."/>
            <person name="Xu X."/>
            <person name="Weber T."/>
            <person name="Kovacs A.T."/>
        </authorList>
    </citation>
    <scope>NUCLEOTIDE SEQUENCE</scope>
    <source>
        <strain evidence="7">LY1</strain>
    </source>
</reference>
<feature type="domain" description="NlpC/P60" evidence="6">
    <location>
        <begin position="147"/>
        <end position="266"/>
    </location>
</feature>
<dbReference type="InterPro" id="IPR003646">
    <property type="entry name" value="SH3-like_bac-type"/>
</dbReference>
<dbReference type="Pfam" id="PF08239">
    <property type="entry name" value="SH3_3"/>
    <property type="match status" value="1"/>
</dbReference>
<organism evidence="7 8">
    <name type="scientific">Lysinibacillus pakistanensis</name>
    <dbReference type="NCBI Taxonomy" id="759811"/>
    <lineage>
        <taxon>Bacteria</taxon>
        <taxon>Bacillati</taxon>
        <taxon>Bacillota</taxon>
        <taxon>Bacilli</taxon>
        <taxon>Bacillales</taxon>
        <taxon>Bacillaceae</taxon>
        <taxon>Lysinibacillus</taxon>
    </lineage>
</organism>
<name>A0AAX3X1L9_9BACI</name>
<accession>A0AAX3X1L9</accession>
<dbReference type="Pfam" id="PF00877">
    <property type="entry name" value="NLPC_P60"/>
    <property type="match status" value="1"/>
</dbReference>
<dbReference type="EMBL" id="CP126101">
    <property type="protein sequence ID" value="WHY53534.1"/>
    <property type="molecule type" value="Genomic_DNA"/>
</dbReference>
<evidence type="ECO:0000256" key="1">
    <source>
        <dbReference type="ARBA" id="ARBA00007074"/>
    </source>
</evidence>
<dbReference type="SUPFAM" id="SSF54001">
    <property type="entry name" value="Cysteine proteinases"/>
    <property type="match status" value="1"/>
</dbReference>
<keyword evidence="4" id="KW-0788">Thiol protease</keyword>
<proteinExistence type="inferred from homology"/>
<feature type="domain" description="SH3b" evidence="5">
    <location>
        <begin position="1"/>
        <end position="64"/>
    </location>
</feature>
<dbReference type="AlphaFoldDB" id="A0AAX3X1L9"/>
<keyword evidence="2" id="KW-0645">Protease</keyword>
<dbReference type="PANTHER" id="PTHR47053:SF1">
    <property type="entry name" value="MUREIN DD-ENDOPEPTIDASE MEPH-RELATED"/>
    <property type="match status" value="1"/>
</dbReference>
<dbReference type="PANTHER" id="PTHR47053">
    <property type="entry name" value="MUREIN DD-ENDOPEPTIDASE MEPH-RELATED"/>
    <property type="match status" value="1"/>
</dbReference>
<dbReference type="PROSITE" id="PS51781">
    <property type="entry name" value="SH3B"/>
    <property type="match status" value="2"/>
</dbReference>
<dbReference type="InterPro" id="IPR051202">
    <property type="entry name" value="Peptidase_C40"/>
</dbReference>
<evidence type="ECO:0000256" key="3">
    <source>
        <dbReference type="ARBA" id="ARBA00022801"/>
    </source>
</evidence>
<dbReference type="Proteomes" id="UP001178322">
    <property type="component" value="Chromosome"/>
</dbReference>
<evidence type="ECO:0000256" key="2">
    <source>
        <dbReference type="ARBA" id="ARBA00022670"/>
    </source>
</evidence>
<dbReference type="RefSeq" id="WP_283871902.1">
    <property type="nucleotide sequence ID" value="NZ_CP126101.1"/>
</dbReference>
<evidence type="ECO:0000259" key="5">
    <source>
        <dbReference type="PROSITE" id="PS51781"/>
    </source>
</evidence>
<evidence type="ECO:0000313" key="8">
    <source>
        <dbReference type="Proteomes" id="UP001178322"/>
    </source>
</evidence>
<evidence type="ECO:0000256" key="4">
    <source>
        <dbReference type="ARBA" id="ARBA00022807"/>
    </source>
</evidence>
<gene>
    <name evidence="7" type="ORF">QNH24_09960</name>
</gene>
<evidence type="ECO:0000313" key="7">
    <source>
        <dbReference type="EMBL" id="WHY53534.1"/>
    </source>
</evidence>
<keyword evidence="3" id="KW-0378">Hydrolase</keyword>
<dbReference type="GO" id="GO:0008234">
    <property type="term" value="F:cysteine-type peptidase activity"/>
    <property type="evidence" value="ECO:0007669"/>
    <property type="project" value="UniProtKB-KW"/>
</dbReference>
<sequence>MNAIVTAMIANLHAIPQEESELVDEVLNGMPVKIIANIDANWVRVQTTYRYEGFCQKKYLIMDEEKTNTWLQEANHFIIQSFADILQYPQIQSSKIMTLVKGSIVRFLASKGDDSEWVSVQIASGEIGYARRKWLQPKVAKNRLPDSQFQENVVQTALSYLNAPYRWGGKSPLGIDCSGLCSMVYMLHGVLIYRDAKIVDGFPIKQIPFEQLQKGDLLYFPGHIALYMGDSLYIHSSLGGGEVSINSLDSKHPLYRKDLAVSTLTAVGSIFI</sequence>
<dbReference type="InterPro" id="IPR000064">
    <property type="entry name" value="NLP_P60_dom"/>
</dbReference>
<evidence type="ECO:0000259" key="6">
    <source>
        <dbReference type="PROSITE" id="PS51935"/>
    </source>
</evidence>